<evidence type="ECO:0000256" key="3">
    <source>
        <dbReference type="ARBA" id="ARBA00023159"/>
    </source>
</evidence>
<dbReference type="InterPro" id="IPR036388">
    <property type="entry name" value="WH-like_DNA-bd_sf"/>
</dbReference>
<reference evidence="7" key="1">
    <citation type="journal article" date="2014" name="FEMS Microbiol. Lett.">
        <title>Draft Genomic DNA Sequence of the Facultatively Methylotrophic Bacterium Acidomonas methanolica type strain MB58.</title>
        <authorList>
            <person name="Higashiura N."/>
            <person name="Hadano H."/>
            <person name="Hirakawa H."/>
            <person name="Matsutani M."/>
            <person name="Takabe S."/>
            <person name="Matsushita K."/>
            <person name="Azuma Y."/>
        </authorList>
    </citation>
    <scope>NUCLEOTIDE SEQUENCE [LARGE SCALE GENOMIC DNA]</scope>
    <source>
        <strain evidence="7">MB58</strain>
    </source>
</reference>
<evidence type="ECO:0000313" key="7">
    <source>
        <dbReference type="Proteomes" id="UP000019760"/>
    </source>
</evidence>
<evidence type="ECO:0000256" key="1">
    <source>
        <dbReference type="ARBA" id="ARBA00023015"/>
    </source>
</evidence>
<protein>
    <submittedName>
        <fullName evidence="6">Transcriptional regulator Lrp/AsnC</fullName>
    </submittedName>
</protein>
<dbReference type="InterPro" id="IPR000485">
    <property type="entry name" value="AsnC-type_HTH_dom"/>
</dbReference>
<dbReference type="SMART" id="SM00344">
    <property type="entry name" value="HTH_ASNC"/>
    <property type="match status" value="1"/>
</dbReference>
<accession>A0A023D8H4</accession>
<keyword evidence="2" id="KW-0238">DNA-binding</keyword>
<keyword evidence="3" id="KW-0010">Activator</keyword>
<dbReference type="Pfam" id="PF13404">
    <property type="entry name" value="HTH_AsnC-type"/>
    <property type="match status" value="1"/>
</dbReference>
<dbReference type="Gene3D" id="1.10.10.10">
    <property type="entry name" value="Winged helix-like DNA-binding domain superfamily/Winged helix DNA-binding domain"/>
    <property type="match status" value="1"/>
</dbReference>
<dbReference type="InterPro" id="IPR036390">
    <property type="entry name" value="WH_DNA-bd_sf"/>
</dbReference>
<evidence type="ECO:0000313" key="6">
    <source>
        <dbReference type="EMBL" id="GAJ30443.1"/>
    </source>
</evidence>
<organism evidence="6 7">
    <name type="scientific">Acidomonas methanolica NBRC 104435</name>
    <dbReference type="NCBI Taxonomy" id="1231351"/>
    <lineage>
        <taxon>Bacteria</taxon>
        <taxon>Pseudomonadati</taxon>
        <taxon>Pseudomonadota</taxon>
        <taxon>Alphaproteobacteria</taxon>
        <taxon>Acetobacterales</taxon>
        <taxon>Acetobacteraceae</taxon>
        <taxon>Acidomonas</taxon>
    </lineage>
</organism>
<dbReference type="Gene3D" id="3.30.70.920">
    <property type="match status" value="1"/>
</dbReference>
<feature type="domain" description="HTH asnC-type" evidence="5">
    <location>
        <begin position="1"/>
        <end position="64"/>
    </location>
</feature>
<proteinExistence type="predicted"/>
<dbReference type="InterPro" id="IPR011008">
    <property type="entry name" value="Dimeric_a/b-barrel"/>
</dbReference>
<dbReference type="GO" id="GO:0043565">
    <property type="term" value="F:sequence-specific DNA binding"/>
    <property type="evidence" value="ECO:0007669"/>
    <property type="project" value="InterPro"/>
</dbReference>
<dbReference type="InterPro" id="IPR019887">
    <property type="entry name" value="Tscrpt_reg_AsnC/Lrp_C"/>
</dbReference>
<dbReference type="RefSeq" id="WP_042061493.1">
    <property type="nucleotide sequence ID" value="NZ_BAND01000135.1"/>
</dbReference>
<dbReference type="GO" id="GO:0005829">
    <property type="term" value="C:cytosol"/>
    <property type="evidence" value="ECO:0007669"/>
    <property type="project" value="TreeGrafter"/>
</dbReference>
<dbReference type="Proteomes" id="UP000019760">
    <property type="component" value="Unassembled WGS sequence"/>
</dbReference>
<dbReference type="AlphaFoldDB" id="A0A023D8H4"/>
<name>A0A023D8H4_ACIMT</name>
<dbReference type="PROSITE" id="PS50956">
    <property type="entry name" value="HTH_ASNC_2"/>
    <property type="match status" value="1"/>
</dbReference>
<dbReference type="PANTHER" id="PTHR30154:SF0">
    <property type="entry name" value="LEUCINE-RESPONSIVE REGULATORY PROTEIN"/>
    <property type="match status" value="1"/>
</dbReference>
<evidence type="ECO:0000259" key="5">
    <source>
        <dbReference type="PROSITE" id="PS50956"/>
    </source>
</evidence>
<dbReference type="EMBL" id="BAND01000135">
    <property type="protein sequence ID" value="GAJ30443.1"/>
    <property type="molecule type" value="Genomic_DNA"/>
</dbReference>
<dbReference type="InterPro" id="IPR011991">
    <property type="entry name" value="ArsR-like_HTH"/>
</dbReference>
<gene>
    <name evidence="6" type="ORF">Amme_136_021</name>
</gene>
<keyword evidence="7" id="KW-1185">Reference proteome</keyword>
<dbReference type="GO" id="GO:0006355">
    <property type="term" value="P:regulation of DNA-templated transcription"/>
    <property type="evidence" value="ECO:0007669"/>
    <property type="project" value="UniProtKB-ARBA"/>
</dbReference>
<evidence type="ECO:0000256" key="2">
    <source>
        <dbReference type="ARBA" id="ARBA00023125"/>
    </source>
</evidence>
<evidence type="ECO:0000256" key="4">
    <source>
        <dbReference type="ARBA" id="ARBA00023163"/>
    </source>
</evidence>
<keyword evidence="1" id="KW-0805">Transcription regulation</keyword>
<dbReference type="CDD" id="cd00090">
    <property type="entry name" value="HTH_ARSR"/>
    <property type="match status" value="1"/>
</dbReference>
<dbReference type="GO" id="GO:0043200">
    <property type="term" value="P:response to amino acid"/>
    <property type="evidence" value="ECO:0007669"/>
    <property type="project" value="TreeGrafter"/>
</dbReference>
<dbReference type="SUPFAM" id="SSF54909">
    <property type="entry name" value="Dimeric alpha+beta barrel"/>
    <property type="match status" value="1"/>
</dbReference>
<dbReference type="OrthoDB" id="9813313at2"/>
<dbReference type="SUPFAM" id="SSF46785">
    <property type="entry name" value="Winged helix' DNA-binding domain"/>
    <property type="match status" value="1"/>
</dbReference>
<dbReference type="PRINTS" id="PR00033">
    <property type="entry name" value="HTHASNC"/>
</dbReference>
<dbReference type="PANTHER" id="PTHR30154">
    <property type="entry name" value="LEUCINE-RESPONSIVE REGULATORY PROTEIN"/>
    <property type="match status" value="1"/>
</dbReference>
<dbReference type="InterPro" id="IPR019888">
    <property type="entry name" value="Tscrpt_reg_AsnC-like"/>
</dbReference>
<dbReference type="Pfam" id="PF01037">
    <property type="entry name" value="AsnC_trans_reg"/>
    <property type="match status" value="1"/>
</dbReference>
<reference evidence="6 7" key="2">
    <citation type="journal article" date="2014" name="FEMS Microbiol. Lett.">
        <title>Draft genomic DNA sequence of the facultatively methylotrophic bacterium Acidomonas methanolica type strain MB58.</title>
        <authorList>
            <person name="Higashiura N."/>
            <person name="Hadano H."/>
            <person name="Hirakawa H."/>
            <person name="Matsutani M."/>
            <person name="Takabe S."/>
            <person name="Matsushita K."/>
            <person name="Azuma Y."/>
        </authorList>
    </citation>
    <scope>NUCLEOTIDE SEQUENCE [LARGE SCALE GENOMIC DNA]</scope>
    <source>
        <strain evidence="6 7">MB58</strain>
    </source>
</reference>
<sequence>MDELDRRILRILQRDGRISNVDLARAIHLSPPATLERVRRLEQTGTIRAYGARVTPEAVQLGLLVFVQITLDRTSPDLFEQFAQAVQALPQISECHMVAGGFDYLIKARVKDMTAYRHFLGKTLARLPGIRQTHTYAVMEEVKSDPVLPI</sequence>
<keyword evidence="4" id="KW-0804">Transcription</keyword>
<comment type="caution">
    <text evidence="6">The sequence shown here is derived from an EMBL/GenBank/DDBJ whole genome shotgun (WGS) entry which is preliminary data.</text>
</comment>